<dbReference type="Proteomes" id="UP000593765">
    <property type="component" value="Chromosome"/>
</dbReference>
<dbReference type="KEGG" id="hbs:IPV69_21985"/>
<feature type="region of interest" description="Disordered" evidence="1">
    <location>
        <begin position="242"/>
        <end position="262"/>
    </location>
</feature>
<dbReference type="EMBL" id="CP063458">
    <property type="protein sequence ID" value="QOV88869.1"/>
    <property type="molecule type" value="Genomic_DNA"/>
</dbReference>
<accession>A0A7M2WTU2</accession>
<feature type="signal peptide" evidence="2">
    <location>
        <begin position="1"/>
        <end position="19"/>
    </location>
</feature>
<evidence type="ECO:0000256" key="2">
    <source>
        <dbReference type="SAM" id="SignalP"/>
    </source>
</evidence>
<evidence type="ECO:0000313" key="4">
    <source>
        <dbReference type="Proteomes" id="UP000593765"/>
    </source>
</evidence>
<evidence type="ECO:0000256" key="1">
    <source>
        <dbReference type="SAM" id="MobiDB-lite"/>
    </source>
</evidence>
<keyword evidence="4" id="KW-1185">Reference proteome</keyword>
<keyword evidence="2" id="KW-0732">Signal</keyword>
<reference evidence="3 4" key="1">
    <citation type="submission" date="2020-10" db="EMBL/GenBank/DDBJ databases">
        <title>Wide distribution of Phycisphaera-like planctomycetes from WD2101 soil group in peatlands and genome analysis of the first cultivated representative.</title>
        <authorList>
            <person name="Dedysh S.N."/>
            <person name="Beletsky A.V."/>
            <person name="Ivanova A."/>
            <person name="Kulichevskaya I.S."/>
            <person name="Suzina N.E."/>
            <person name="Philippov D.A."/>
            <person name="Rakitin A.L."/>
            <person name="Mardanov A.V."/>
            <person name="Ravin N.V."/>
        </authorList>
    </citation>
    <scope>NUCLEOTIDE SEQUENCE [LARGE SCALE GENOMIC DNA]</scope>
    <source>
        <strain evidence="3 4">M1803</strain>
    </source>
</reference>
<name>A0A7M2WTU2_9BACT</name>
<organism evidence="3 4">
    <name type="scientific">Humisphaera borealis</name>
    <dbReference type="NCBI Taxonomy" id="2807512"/>
    <lineage>
        <taxon>Bacteria</taxon>
        <taxon>Pseudomonadati</taxon>
        <taxon>Planctomycetota</taxon>
        <taxon>Phycisphaerae</taxon>
        <taxon>Tepidisphaerales</taxon>
        <taxon>Tepidisphaeraceae</taxon>
        <taxon>Humisphaera</taxon>
    </lineage>
</organism>
<dbReference type="AlphaFoldDB" id="A0A7M2WTU2"/>
<evidence type="ECO:0008006" key="5">
    <source>
        <dbReference type="Google" id="ProtNLM"/>
    </source>
</evidence>
<dbReference type="RefSeq" id="WP_206291877.1">
    <property type="nucleotide sequence ID" value="NZ_CP063458.1"/>
</dbReference>
<proteinExistence type="predicted"/>
<feature type="chain" id="PRO_5034033108" description="NolW-like domain-containing protein" evidence="2">
    <location>
        <begin position="20"/>
        <end position="262"/>
    </location>
</feature>
<sequence>MKRQHLIPAAAICVAGALAINAAMTTQPSSESPPTVVTLFSTPPSPAEARLTKTIKQVRLDRVALADALDWLRDEADVNLIVNWEVLATVEIDRKTPVTVALNDVTAAEALHVICTAASDGKSRSMGFLQYGNLVFVNSETDLELRVITRIYDIADLLRLERLRRDAIFPGSDWSTGEIVEAIIRVMQEFIAPELWRENGGTQGAVRELNGRLIITQTPANHRKIAELLDVLRAATLPIPIAPKTQPSTRPAGNTWGTGLFR</sequence>
<gene>
    <name evidence="3" type="ORF">IPV69_21985</name>
</gene>
<evidence type="ECO:0000313" key="3">
    <source>
        <dbReference type="EMBL" id="QOV88869.1"/>
    </source>
</evidence>
<protein>
    <recommendedName>
        <fullName evidence="5">NolW-like domain-containing protein</fullName>
    </recommendedName>
</protein>
<feature type="compositionally biased region" description="Polar residues" evidence="1">
    <location>
        <begin position="245"/>
        <end position="262"/>
    </location>
</feature>